<evidence type="ECO:0000256" key="2">
    <source>
        <dbReference type="ARBA" id="ARBA00022692"/>
    </source>
</evidence>
<feature type="transmembrane region" description="Helical" evidence="5">
    <location>
        <begin position="76"/>
        <end position="93"/>
    </location>
</feature>
<dbReference type="AlphaFoldDB" id="A0A212F9K4"/>
<gene>
    <name evidence="6" type="ORF">KGM_213015</name>
</gene>
<keyword evidence="2 5" id="KW-0812">Transmembrane</keyword>
<dbReference type="EMBL" id="AGBW02009584">
    <property type="protein sequence ID" value="OWR50389.1"/>
    <property type="molecule type" value="Genomic_DNA"/>
</dbReference>
<dbReference type="PANTHER" id="PTHR13531">
    <property type="entry name" value="GEO07735P1-RELATED-RELATED"/>
    <property type="match status" value="1"/>
</dbReference>
<dbReference type="GO" id="GO:0016020">
    <property type="term" value="C:membrane"/>
    <property type="evidence" value="ECO:0007669"/>
    <property type="project" value="UniProtKB-SubCell"/>
</dbReference>
<sequence>MEYATVLNFQKCLYLNVYIYIVWVVVNSYFLFIKVLKLEHLSRYLSITVFILLTVIEFVRLYLGHYGNLSCRVPELAGFLMLTVLMQIPLITNRIPFKKFINFASYSMLSVALYIQLLKT</sequence>
<evidence type="ECO:0000256" key="5">
    <source>
        <dbReference type="SAM" id="Phobius"/>
    </source>
</evidence>
<protein>
    <submittedName>
        <fullName evidence="6">Transmembrane protein 17</fullName>
    </submittedName>
</protein>
<dbReference type="GO" id="GO:1905515">
    <property type="term" value="P:non-motile cilium assembly"/>
    <property type="evidence" value="ECO:0007669"/>
    <property type="project" value="TreeGrafter"/>
</dbReference>
<keyword evidence="7" id="KW-1185">Reference proteome</keyword>
<dbReference type="STRING" id="278856.A0A212F9K4"/>
<keyword evidence="4 5" id="KW-0472">Membrane</keyword>
<feature type="transmembrane region" description="Helical" evidence="5">
    <location>
        <begin position="44"/>
        <end position="64"/>
    </location>
</feature>
<dbReference type="Proteomes" id="UP000007151">
    <property type="component" value="Unassembled WGS sequence"/>
</dbReference>
<accession>A0A212F9K4</accession>
<feature type="transmembrane region" description="Helical" evidence="5">
    <location>
        <begin position="13"/>
        <end position="32"/>
    </location>
</feature>
<comment type="subcellular location">
    <subcellularLocation>
        <location evidence="1">Membrane</location>
        <topology evidence="1">Multi-pass membrane protein</topology>
    </subcellularLocation>
</comment>
<reference evidence="6 7" key="1">
    <citation type="journal article" date="2011" name="Cell">
        <title>The monarch butterfly genome yields insights into long-distance migration.</title>
        <authorList>
            <person name="Zhan S."/>
            <person name="Merlin C."/>
            <person name="Boore J.L."/>
            <person name="Reppert S.M."/>
        </authorList>
    </citation>
    <scope>NUCLEOTIDE SEQUENCE [LARGE SCALE GENOMIC DNA]</scope>
    <source>
        <strain evidence="6">F-2</strain>
    </source>
</reference>
<comment type="caution">
    <text evidence="6">The sequence shown here is derived from an EMBL/GenBank/DDBJ whole genome shotgun (WGS) entry which is preliminary data.</text>
</comment>
<dbReference type="InParanoid" id="A0A212F9K4"/>
<dbReference type="Pfam" id="PF09799">
    <property type="entry name" value="Transmemb_17"/>
    <property type="match status" value="1"/>
</dbReference>
<dbReference type="PANTHER" id="PTHR13531:SF6">
    <property type="entry name" value="TMEM (HUMAN TRANSMEMBRANE PROTEIN) HOMOLOG"/>
    <property type="match status" value="1"/>
</dbReference>
<organism evidence="6 7">
    <name type="scientific">Danaus plexippus plexippus</name>
    <dbReference type="NCBI Taxonomy" id="278856"/>
    <lineage>
        <taxon>Eukaryota</taxon>
        <taxon>Metazoa</taxon>
        <taxon>Ecdysozoa</taxon>
        <taxon>Arthropoda</taxon>
        <taxon>Hexapoda</taxon>
        <taxon>Insecta</taxon>
        <taxon>Pterygota</taxon>
        <taxon>Neoptera</taxon>
        <taxon>Endopterygota</taxon>
        <taxon>Lepidoptera</taxon>
        <taxon>Glossata</taxon>
        <taxon>Ditrysia</taxon>
        <taxon>Papilionoidea</taxon>
        <taxon>Nymphalidae</taxon>
        <taxon>Danainae</taxon>
        <taxon>Danaini</taxon>
        <taxon>Danaina</taxon>
        <taxon>Danaus</taxon>
        <taxon>Danaus</taxon>
    </lineage>
</organism>
<evidence type="ECO:0000313" key="7">
    <source>
        <dbReference type="Proteomes" id="UP000007151"/>
    </source>
</evidence>
<feature type="transmembrane region" description="Helical" evidence="5">
    <location>
        <begin position="100"/>
        <end position="117"/>
    </location>
</feature>
<keyword evidence="3 5" id="KW-1133">Transmembrane helix</keyword>
<proteinExistence type="predicted"/>
<name>A0A212F9K4_DANPL</name>
<evidence type="ECO:0000256" key="1">
    <source>
        <dbReference type="ARBA" id="ARBA00004141"/>
    </source>
</evidence>
<dbReference type="InterPro" id="IPR019184">
    <property type="entry name" value="Uncharacterised_TM-17"/>
</dbReference>
<evidence type="ECO:0000313" key="6">
    <source>
        <dbReference type="EMBL" id="OWR50389.1"/>
    </source>
</evidence>
<dbReference type="GO" id="GO:0035869">
    <property type="term" value="C:ciliary transition zone"/>
    <property type="evidence" value="ECO:0007669"/>
    <property type="project" value="TreeGrafter"/>
</dbReference>
<evidence type="ECO:0000256" key="3">
    <source>
        <dbReference type="ARBA" id="ARBA00022989"/>
    </source>
</evidence>
<evidence type="ECO:0000256" key="4">
    <source>
        <dbReference type="ARBA" id="ARBA00023136"/>
    </source>
</evidence>
<dbReference type="KEGG" id="dpl:KGM_213015"/>